<comment type="similarity">
    <text evidence="1 3">Belongs to the alpha-IPM synthase/homocitrate synthase family.</text>
</comment>
<reference evidence="5 6" key="1">
    <citation type="submission" date="2020-05" db="EMBL/GenBank/DDBJ databases">
        <title>Draft genome sequence of Desulfovibrio psychrotolerans JS1T.</title>
        <authorList>
            <person name="Ueno A."/>
            <person name="Tamazawa S."/>
            <person name="Tamamura S."/>
            <person name="Murakami T."/>
            <person name="Kiyama T."/>
            <person name="Inomata H."/>
            <person name="Amano Y."/>
            <person name="Miyakawa K."/>
            <person name="Tamaki H."/>
            <person name="Naganuma T."/>
            <person name="Kaneko K."/>
        </authorList>
    </citation>
    <scope>NUCLEOTIDE SEQUENCE [LARGE SCALE GENOMIC DNA]</scope>
    <source>
        <strain evidence="5 6">JS1</strain>
    </source>
</reference>
<dbReference type="Gene3D" id="3.20.20.70">
    <property type="entry name" value="Aldolase class I"/>
    <property type="match status" value="1"/>
</dbReference>
<dbReference type="PANTHER" id="PTHR42880">
    <property type="entry name" value="HOMOCITRATE SYNTHASE"/>
    <property type="match status" value="1"/>
</dbReference>
<dbReference type="Proteomes" id="UP000503820">
    <property type="component" value="Unassembled WGS sequence"/>
</dbReference>
<name>A0A7J0BR04_9BACT</name>
<evidence type="ECO:0000256" key="2">
    <source>
        <dbReference type="ARBA" id="ARBA00022679"/>
    </source>
</evidence>
<dbReference type="PROSITE" id="PS00816">
    <property type="entry name" value="AIPM_HOMOCIT_SYNTH_2"/>
    <property type="match status" value="1"/>
</dbReference>
<evidence type="ECO:0000313" key="6">
    <source>
        <dbReference type="Proteomes" id="UP000503820"/>
    </source>
</evidence>
<feature type="domain" description="Pyruvate carboxyltransferase" evidence="4">
    <location>
        <begin position="25"/>
        <end position="278"/>
    </location>
</feature>
<protein>
    <submittedName>
        <fullName evidence="5">Homocitrate synthase</fullName>
    </submittedName>
</protein>
<dbReference type="SUPFAM" id="SSF51569">
    <property type="entry name" value="Aldolase"/>
    <property type="match status" value="1"/>
</dbReference>
<evidence type="ECO:0000256" key="3">
    <source>
        <dbReference type="RuleBase" id="RU003523"/>
    </source>
</evidence>
<dbReference type="PROSITE" id="PS00815">
    <property type="entry name" value="AIPM_HOMOCIT_SYNTH_1"/>
    <property type="match status" value="1"/>
</dbReference>
<gene>
    <name evidence="5" type="ORF">DSM19430T_07840</name>
</gene>
<proteinExistence type="inferred from homology"/>
<accession>A0A7J0BR04</accession>
<evidence type="ECO:0000259" key="4">
    <source>
        <dbReference type="PROSITE" id="PS50991"/>
    </source>
</evidence>
<dbReference type="PANTHER" id="PTHR42880:SF1">
    <property type="entry name" value="ISOPROPYLMALATE_HOMOCITRATE_CITRAMALATE SYNTHASE FAMILY PROTEIN"/>
    <property type="match status" value="1"/>
</dbReference>
<dbReference type="EMBL" id="BLVP01000002">
    <property type="protein sequence ID" value="GFM36100.1"/>
    <property type="molecule type" value="Genomic_DNA"/>
</dbReference>
<evidence type="ECO:0000256" key="1">
    <source>
        <dbReference type="ARBA" id="ARBA00006154"/>
    </source>
</evidence>
<evidence type="ECO:0000313" key="5">
    <source>
        <dbReference type="EMBL" id="GFM36100.1"/>
    </source>
</evidence>
<keyword evidence="6" id="KW-1185">Reference proteome</keyword>
<dbReference type="RefSeq" id="WP_174408782.1">
    <property type="nucleotide sequence ID" value="NZ_BLVP01000002.1"/>
</dbReference>
<comment type="caution">
    <text evidence="5">The sequence shown here is derived from an EMBL/GenBank/DDBJ whole genome shotgun (WGS) entry which is preliminary data.</text>
</comment>
<dbReference type="GO" id="GO:0046912">
    <property type="term" value="F:acyltransferase activity, acyl groups converted into alkyl on transfer"/>
    <property type="evidence" value="ECO:0007669"/>
    <property type="project" value="InterPro"/>
</dbReference>
<dbReference type="InterPro" id="IPR000891">
    <property type="entry name" value="PYR_CT"/>
</dbReference>
<keyword evidence="2 3" id="KW-0808">Transferase</keyword>
<dbReference type="GO" id="GO:0019752">
    <property type="term" value="P:carboxylic acid metabolic process"/>
    <property type="evidence" value="ECO:0007669"/>
    <property type="project" value="InterPro"/>
</dbReference>
<dbReference type="InterPro" id="IPR013785">
    <property type="entry name" value="Aldolase_TIM"/>
</dbReference>
<sequence length="424" mass="45633">MSPDAGGTMRTEIFRQTERLPATPPALLDTTLREGEQSFGVYLDMNAKRHIIKTLYAAGIEEMELGYAGQESLPQLLQHTRRAAPNMPCTVWCRCREEDIHAVAALGVTRISIGVPVSHAHIVTRLRTTEEALLARLESVLRLARTCGIGFVSLGLEDCSRAAPQTALRMALHGVTHGAARIRLSDTVGILTPMQTAELVRFFRRHLPAHVRLATHFHNDFGMATANAITALASGADSTDVSILGLGERAGIARLEEVAAARVLTGEAHNAAGTQGAHSRSDASPQYNLAALRTLAHTVAGLTSMPLARNLPVIGADIFSVESGIHADGMHKSPELFEPYAPELVQGSRSIRLGRKSGAAAVAHAARNAGWCLSRHAVNELVARVRALSDRCNRALTDAEFRNLCHQVHTQAPDNANTAPHRAH</sequence>
<organism evidence="5 6">
    <name type="scientific">Desulfovibrio psychrotolerans</name>
    <dbReference type="NCBI Taxonomy" id="415242"/>
    <lineage>
        <taxon>Bacteria</taxon>
        <taxon>Pseudomonadati</taxon>
        <taxon>Thermodesulfobacteriota</taxon>
        <taxon>Desulfovibrionia</taxon>
        <taxon>Desulfovibrionales</taxon>
        <taxon>Desulfovibrionaceae</taxon>
        <taxon>Desulfovibrio</taxon>
    </lineage>
</organism>
<dbReference type="Pfam" id="PF00682">
    <property type="entry name" value="HMGL-like"/>
    <property type="match status" value="1"/>
</dbReference>
<dbReference type="InterPro" id="IPR054691">
    <property type="entry name" value="LeuA/HCS_post-cat"/>
</dbReference>
<dbReference type="Pfam" id="PF22617">
    <property type="entry name" value="HCS_D2"/>
    <property type="match status" value="1"/>
</dbReference>
<dbReference type="InterPro" id="IPR002034">
    <property type="entry name" value="AIPM/Hcit_synth_CS"/>
</dbReference>
<dbReference type="PROSITE" id="PS50991">
    <property type="entry name" value="PYR_CT"/>
    <property type="match status" value="1"/>
</dbReference>
<dbReference type="Gene3D" id="1.10.238.260">
    <property type="match status" value="1"/>
</dbReference>
<dbReference type="AlphaFoldDB" id="A0A7J0BR04"/>